<dbReference type="InterPro" id="IPR010645">
    <property type="entry name" value="MFS_4"/>
</dbReference>
<proteinExistence type="predicted"/>
<evidence type="ECO:0000313" key="6">
    <source>
        <dbReference type="EMBL" id="MFC5525848.1"/>
    </source>
</evidence>
<sequence>MSTSMDMHPVSPWRVTLAGFCASLVGIGFARFAYTPLLPALVSAHWFAASSAAYLGAANLAGYLAGAVAARPMARATSPRAAINGMMLLASLALAACAWPLSFAWFFVWRFASGLAGGVLMVLAATTVLHHIPPHRRGLASGVIFMGVGAGIAASGTVVPLLIRQGLAATWLGLGGLSLVLTAMTWRSWPHGAAQETSLADAAPDAAGQSTALRALYVEYALNAVGLVPHMLFLVDFVARGLHQGVQVGSGYWVLFGLGALIGPVLAGHLADRIGFGRALRLAFLVEAAAVALPALGQGASALMLSSVVVGAFTPGIVPLALGRIHELLPHHPAQQRAAWSRATTSFAVLQATAAYGMSYLFGRDGSYTLLFTLGSLALVAAFAVDAARGWRYRTKGIAQ</sequence>
<evidence type="ECO:0000256" key="2">
    <source>
        <dbReference type="ARBA" id="ARBA00022989"/>
    </source>
</evidence>
<keyword evidence="3 4" id="KW-0472">Membrane</keyword>
<dbReference type="PROSITE" id="PS50850">
    <property type="entry name" value="MFS"/>
    <property type="match status" value="1"/>
</dbReference>
<dbReference type="InterPro" id="IPR020846">
    <property type="entry name" value="MFS_dom"/>
</dbReference>
<accession>A0ABW0QMV7</accession>
<feature type="transmembrane region" description="Helical" evidence="4">
    <location>
        <begin position="107"/>
        <end position="130"/>
    </location>
</feature>
<dbReference type="Pfam" id="PF06779">
    <property type="entry name" value="MFS_4"/>
    <property type="match status" value="1"/>
</dbReference>
<feature type="transmembrane region" description="Helical" evidence="4">
    <location>
        <begin position="220"/>
        <end position="239"/>
    </location>
</feature>
<keyword evidence="7" id="KW-1185">Reference proteome</keyword>
<keyword evidence="2 4" id="KW-1133">Transmembrane helix</keyword>
<dbReference type="RefSeq" id="WP_377319317.1">
    <property type="nucleotide sequence ID" value="NZ_JBHSNF010000001.1"/>
</dbReference>
<feature type="domain" description="Major facilitator superfamily (MFS) profile" evidence="5">
    <location>
        <begin position="14"/>
        <end position="390"/>
    </location>
</feature>
<dbReference type="PANTHER" id="PTHR23537:SF1">
    <property type="entry name" value="SUGAR TRANSPORTER"/>
    <property type="match status" value="1"/>
</dbReference>
<dbReference type="Proteomes" id="UP001596114">
    <property type="component" value="Unassembled WGS sequence"/>
</dbReference>
<dbReference type="InterPro" id="IPR036259">
    <property type="entry name" value="MFS_trans_sf"/>
</dbReference>
<reference evidence="7" key="1">
    <citation type="journal article" date="2019" name="Int. J. Syst. Evol. Microbiol.">
        <title>The Global Catalogue of Microorganisms (GCM) 10K type strain sequencing project: providing services to taxonomists for standard genome sequencing and annotation.</title>
        <authorList>
            <consortium name="The Broad Institute Genomics Platform"/>
            <consortium name="The Broad Institute Genome Sequencing Center for Infectious Disease"/>
            <person name="Wu L."/>
            <person name="Ma J."/>
        </authorList>
    </citation>
    <scope>NUCLEOTIDE SEQUENCE [LARGE SCALE GENOMIC DNA]</scope>
    <source>
        <strain evidence="7">CGMCC 1.16619</strain>
    </source>
</reference>
<feature type="transmembrane region" description="Helical" evidence="4">
    <location>
        <begin position="142"/>
        <end position="163"/>
    </location>
</feature>
<evidence type="ECO:0000256" key="3">
    <source>
        <dbReference type="ARBA" id="ARBA00023136"/>
    </source>
</evidence>
<keyword evidence="1 4" id="KW-0812">Transmembrane</keyword>
<evidence type="ECO:0000259" key="5">
    <source>
        <dbReference type="PROSITE" id="PS50850"/>
    </source>
</evidence>
<feature type="transmembrane region" description="Helical" evidence="4">
    <location>
        <begin position="169"/>
        <end position="186"/>
    </location>
</feature>
<evidence type="ECO:0000313" key="7">
    <source>
        <dbReference type="Proteomes" id="UP001596114"/>
    </source>
</evidence>
<dbReference type="Gene3D" id="1.20.1250.20">
    <property type="entry name" value="MFS general substrate transporter like domains"/>
    <property type="match status" value="2"/>
</dbReference>
<dbReference type="PANTHER" id="PTHR23537">
    <property type="match status" value="1"/>
</dbReference>
<dbReference type="SUPFAM" id="SSF103473">
    <property type="entry name" value="MFS general substrate transporter"/>
    <property type="match status" value="1"/>
</dbReference>
<feature type="transmembrane region" description="Helical" evidence="4">
    <location>
        <begin position="46"/>
        <end position="69"/>
    </location>
</feature>
<organism evidence="6 7">
    <name type="scientific">Rhodanobacter ginsengisoli</name>
    <dbReference type="NCBI Taxonomy" id="418646"/>
    <lineage>
        <taxon>Bacteria</taxon>
        <taxon>Pseudomonadati</taxon>
        <taxon>Pseudomonadota</taxon>
        <taxon>Gammaproteobacteria</taxon>
        <taxon>Lysobacterales</taxon>
        <taxon>Rhodanobacteraceae</taxon>
        <taxon>Rhodanobacter</taxon>
    </lineage>
</organism>
<comment type="caution">
    <text evidence="6">The sequence shown here is derived from an EMBL/GenBank/DDBJ whole genome shotgun (WGS) entry which is preliminary data.</text>
</comment>
<feature type="transmembrane region" description="Helical" evidence="4">
    <location>
        <begin position="279"/>
        <end position="296"/>
    </location>
</feature>
<feature type="transmembrane region" description="Helical" evidence="4">
    <location>
        <begin position="81"/>
        <end position="101"/>
    </location>
</feature>
<name>A0ABW0QMV7_9GAMM</name>
<gene>
    <name evidence="6" type="ORF">ACFPPA_08855</name>
</gene>
<evidence type="ECO:0000256" key="1">
    <source>
        <dbReference type="ARBA" id="ARBA00022692"/>
    </source>
</evidence>
<feature type="transmembrane region" description="Helical" evidence="4">
    <location>
        <begin position="368"/>
        <end position="388"/>
    </location>
</feature>
<dbReference type="EMBL" id="JBHSNF010000001">
    <property type="protein sequence ID" value="MFC5525848.1"/>
    <property type="molecule type" value="Genomic_DNA"/>
</dbReference>
<feature type="transmembrane region" description="Helical" evidence="4">
    <location>
        <begin position="251"/>
        <end position="267"/>
    </location>
</feature>
<evidence type="ECO:0000256" key="4">
    <source>
        <dbReference type="SAM" id="Phobius"/>
    </source>
</evidence>
<protein>
    <submittedName>
        <fullName evidence="6">YbfB/YjiJ family MFS transporter</fullName>
    </submittedName>
</protein>